<comment type="cofactor">
    <cofactor evidence="1">
        <name>Fe(2+)</name>
        <dbReference type="ChEBI" id="CHEBI:29033"/>
    </cofactor>
</comment>
<keyword evidence="5" id="KW-0408">Iron</keyword>
<feature type="chain" id="PRO_5045047202" description="BCMO1" evidence="6">
    <location>
        <begin position="18"/>
        <end position="976"/>
    </location>
</feature>
<comment type="caution">
    <text evidence="7">The sequence shown here is derived from an EMBL/GenBank/DDBJ whole genome shotgun (WGS) entry which is preliminary data.</text>
</comment>
<keyword evidence="3" id="KW-0479">Metal-binding</keyword>
<gene>
    <name evidence="7" type="ORF">KUTeg_014292</name>
</gene>
<evidence type="ECO:0000313" key="7">
    <source>
        <dbReference type="EMBL" id="KAJ8309418.1"/>
    </source>
</evidence>
<reference evidence="7 8" key="1">
    <citation type="submission" date="2022-12" db="EMBL/GenBank/DDBJ databases">
        <title>Chromosome-level genome of Tegillarca granosa.</title>
        <authorList>
            <person name="Kim J."/>
        </authorList>
    </citation>
    <scope>NUCLEOTIDE SEQUENCE [LARGE SCALE GENOMIC DNA]</scope>
    <source>
        <strain evidence="7">Teg-2019</strain>
        <tissue evidence="7">Adductor muscle</tissue>
    </source>
</reference>
<name>A0ABQ9F1L1_TEGGR</name>
<keyword evidence="8" id="KW-1185">Reference proteome</keyword>
<protein>
    <recommendedName>
        <fullName evidence="9">BCMO1</fullName>
    </recommendedName>
</protein>
<evidence type="ECO:0000256" key="5">
    <source>
        <dbReference type="ARBA" id="ARBA00023004"/>
    </source>
</evidence>
<evidence type="ECO:0000256" key="3">
    <source>
        <dbReference type="ARBA" id="ARBA00022723"/>
    </source>
</evidence>
<evidence type="ECO:0000256" key="2">
    <source>
        <dbReference type="ARBA" id="ARBA00006787"/>
    </source>
</evidence>
<evidence type="ECO:0000256" key="6">
    <source>
        <dbReference type="SAM" id="SignalP"/>
    </source>
</evidence>
<dbReference type="PANTHER" id="PTHR10543">
    <property type="entry name" value="BETA-CAROTENE DIOXYGENASE"/>
    <property type="match status" value="1"/>
</dbReference>
<accession>A0ABQ9F1L1</accession>
<feature type="signal peptide" evidence="6">
    <location>
        <begin position="1"/>
        <end position="17"/>
    </location>
</feature>
<dbReference type="EMBL" id="JARBDR010000657">
    <property type="protein sequence ID" value="KAJ8309418.1"/>
    <property type="molecule type" value="Genomic_DNA"/>
</dbReference>
<dbReference type="PANTHER" id="PTHR10543:SF24">
    <property type="entry name" value="CAROTENOID ISOMEROOXYGENASE"/>
    <property type="match status" value="1"/>
</dbReference>
<evidence type="ECO:0000256" key="4">
    <source>
        <dbReference type="ARBA" id="ARBA00023002"/>
    </source>
</evidence>
<proteinExistence type="inferred from homology"/>
<dbReference type="Proteomes" id="UP001217089">
    <property type="component" value="Unassembled WGS sequence"/>
</dbReference>
<evidence type="ECO:0000313" key="8">
    <source>
        <dbReference type="Proteomes" id="UP001217089"/>
    </source>
</evidence>
<evidence type="ECO:0000256" key="1">
    <source>
        <dbReference type="ARBA" id="ARBA00001954"/>
    </source>
</evidence>
<organism evidence="7 8">
    <name type="scientific">Tegillarca granosa</name>
    <name type="common">Malaysian cockle</name>
    <name type="synonym">Anadara granosa</name>
    <dbReference type="NCBI Taxonomy" id="220873"/>
    <lineage>
        <taxon>Eukaryota</taxon>
        <taxon>Metazoa</taxon>
        <taxon>Spiralia</taxon>
        <taxon>Lophotrochozoa</taxon>
        <taxon>Mollusca</taxon>
        <taxon>Bivalvia</taxon>
        <taxon>Autobranchia</taxon>
        <taxon>Pteriomorphia</taxon>
        <taxon>Arcoida</taxon>
        <taxon>Arcoidea</taxon>
        <taxon>Arcidae</taxon>
        <taxon>Tegillarca</taxon>
    </lineage>
</organism>
<keyword evidence="4" id="KW-0560">Oxidoreductase</keyword>
<dbReference type="Pfam" id="PF03055">
    <property type="entry name" value="RPE65"/>
    <property type="match status" value="2"/>
</dbReference>
<sequence length="976" mass="112220">MLSLVLINLIFASCVYGHSFIFGDVFDAGFEDYFKTNLKEVEDYPLKFDSPLPKWLRGTLIRNGLGRFEVGPRSFGHAFDAFVGDSPVMDPHSFRLNSSNRTFIRSQWRLILFTLICYSTSVKPPYSSGERIQAMSHRMGNMNVNVYQIKNNKSKQNEFIIMNDCWNIYEIEPSKLQTLQPITPKVPDQSLNFMEMLSSAHPLPEPGTDNYLDFLTSYNFVPGGKNRIQLIRMTSANERQQVAEFYIDSLPYMHSFSVTQHYAILFVMPFTMNMKKMLTSFVPLESIDWSNSDPVIVIVINLKTGNLKQMKTENGFSMHHINSFEIGKSKIVVDMPVYKDPEAVLTFQMDTIRNETARNKPDVLARLTRYVIDLDNDVIDIVPYYTKDKVPIASRIDMPSINEKYRFKNYCYAYGSVQKIDGVTLGKFALAKKDLCGNSTDLVWYVPNQYAAEAWFVPFPNGTKEDDGYLLTPVFDGEKHESYFAIIDARTMKTVNSAVLPISNPMSTHGRFFYDIKNGLGRFEVGHRRFVNAFDTFAKLSSWKFPGNGSCFFSTKFVYSDFYNKSIATNDIYPDPILVGVDPPFTQKQKFAALTRRIDNMNVNIYRYYNAETKEQEYVILNDCWKLYRVEPKTLTTLQAVDAEIPEQEFEYKNVMSSAHPVPEPGTTNHIEYVTSMSLIPGIKHKVQVIRIKSTNDREQIAVFNVDELRYMHSFAVTKNYAVFFQSPYKINLEKLFMTAEAFKALEYSNTDPIEVYMVELKTGKVTHMQTENGLLMHFINAYETDNSEIITDAPVYTNINMINITMIDILHNATERNKFDVRAWLTRFIIDLKTNTIKIKKFFNSTHLPTASRIDMPTINENYRFKEYCYVYGIAKKIDDVNFGRYALAKKDLCGNTTDLVWYVENVVPTEAWFVPRPNGTSEDDGVLLSMIFDGVKLQNSLILVDPKTMKTISAAVLPIRNPATTHGRFFSDLF</sequence>
<dbReference type="InterPro" id="IPR004294">
    <property type="entry name" value="Carotenoid_Oase"/>
</dbReference>
<evidence type="ECO:0008006" key="9">
    <source>
        <dbReference type="Google" id="ProtNLM"/>
    </source>
</evidence>
<comment type="similarity">
    <text evidence="2">Belongs to the carotenoid oxygenase family.</text>
</comment>
<keyword evidence="6" id="KW-0732">Signal</keyword>